<accession>A0A975Y4E5</accession>
<evidence type="ECO:0000313" key="2">
    <source>
        <dbReference type="Proteomes" id="UP000683511"/>
    </source>
</evidence>
<keyword evidence="2" id="KW-1185">Reference proteome</keyword>
<name>A0A975Y4E5_9NOST</name>
<sequence length="36" mass="4144">MFLHFCVNEKKYLFINTFAKGATGGCYYVHLQTKLG</sequence>
<dbReference type="AlphaFoldDB" id="A0A975Y4E5"/>
<evidence type="ECO:0000313" key="1">
    <source>
        <dbReference type="EMBL" id="QXE23100.1"/>
    </source>
</evidence>
<organism evidence="1 2">
    <name type="scientific">Richelia sinica FACHB-800</name>
    <dbReference type="NCBI Taxonomy" id="1357546"/>
    <lineage>
        <taxon>Bacteria</taxon>
        <taxon>Bacillati</taxon>
        <taxon>Cyanobacteriota</taxon>
        <taxon>Cyanophyceae</taxon>
        <taxon>Nostocales</taxon>
        <taxon>Nostocaceae</taxon>
        <taxon>Richelia</taxon>
    </lineage>
</organism>
<dbReference type="Proteomes" id="UP000683511">
    <property type="component" value="Chromosome"/>
</dbReference>
<dbReference type="EMBL" id="CP021056">
    <property type="protein sequence ID" value="QXE23100.1"/>
    <property type="molecule type" value="Genomic_DNA"/>
</dbReference>
<reference evidence="1" key="1">
    <citation type="submission" date="2017-04" db="EMBL/GenBank/DDBJ databases">
        <title>Genome deletions in a multicellular cyanobacterial endosymbiont for morphological adaptation in marine diatoms.</title>
        <authorList>
            <person name="Wang Y."/>
            <person name="Gao H."/>
            <person name="Li R."/>
            <person name="Xu X."/>
        </authorList>
    </citation>
    <scope>NUCLEOTIDE SEQUENCE</scope>
    <source>
        <strain evidence="1">FACHB 800</strain>
    </source>
</reference>
<dbReference type="KEGG" id="rsin:B6N60_01789"/>
<proteinExistence type="predicted"/>
<gene>
    <name evidence="1" type="ORF">B6N60_01789</name>
</gene>
<protein>
    <submittedName>
        <fullName evidence="1">Uncharacterized protein</fullName>
    </submittedName>
</protein>